<evidence type="ECO:0000256" key="8">
    <source>
        <dbReference type="ARBA" id="ARBA00022837"/>
    </source>
</evidence>
<gene>
    <name evidence="16" type="ORF">pdam_00003290</name>
</gene>
<proteinExistence type="predicted"/>
<evidence type="ECO:0000256" key="12">
    <source>
        <dbReference type="ARBA" id="ARBA00023303"/>
    </source>
</evidence>
<evidence type="ECO:0000313" key="17">
    <source>
        <dbReference type="Proteomes" id="UP000275408"/>
    </source>
</evidence>
<dbReference type="InterPro" id="IPR002110">
    <property type="entry name" value="Ankyrin_rpt"/>
</dbReference>
<evidence type="ECO:0000259" key="15">
    <source>
        <dbReference type="Pfam" id="PF00520"/>
    </source>
</evidence>
<keyword evidence="3" id="KW-1003">Cell membrane</keyword>
<dbReference type="Pfam" id="PF12796">
    <property type="entry name" value="Ank_2"/>
    <property type="match status" value="1"/>
</dbReference>
<feature type="transmembrane region" description="Helical" evidence="14">
    <location>
        <begin position="494"/>
        <end position="512"/>
    </location>
</feature>
<keyword evidence="4" id="KW-0109">Calcium transport</keyword>
<keyword evidence="11 14" id="KW-0472">Membrane</keyword>
<evidence type="ECO:0000256" key="14">
    <source>
        <dbReference type="SAM" id="Phobius"/>
    </source>
</evidence>
<dbReference type="STRING" id="46731.A0A3M6TI49"/>
<keyword evidence="5" id="KW-0107">Calcium channel</keyword>
<evidence type="ECO:0000313" key="16">
    <source>
        <dbReference type="EMBL" id="RMX41097.1"/>
    </source>
</evidence>
<evidence type="ECO:0000256" key="3">
    <source>
        <dbReference type="ARBA" id="ARBA00022475"/>
    </source>
</evidence>
<dbReference type="InterPro" id="IPR005821">
    <property type="entry name" value="Ion_trans_dom"/>
</dbReference>
<dbReference type="GO" id="GO:0098703">
    <property type="term" value="P:calcium ion import across plasma membrane"/>
    <property type="evidence" value="ECO:0007669"/>
    <property type="project" value="TreeGrafter"/>
</dbReference>
<feature type="repeat" description="ANK" evidence="13">
    <location>
        <begin position="193"/>
        <end position="225"/>
    </location>
</feature>
<keyword evidence="2" id="KW-0813">Transport</keyword>
<dbReference type="SMART" id="SM00248">
    <property type="entry name" value="ANK"/>
    <property type="match status" value="4"/>
</dbReference>
<dbReference type="Gene3D" id="1.25.40.20">
    <property type="entry name" value="Ankyrin repeat-containing domain"/>
    <property type="match status" value="1"/>
</dbReference>
<evidence type="ECO:0000256" key="11">
    <source>
        <dbReference type="ARBA" id="ARBA00023136"/>
    </source>
</evidence>
<feature type="transmembrane region" description="Helical" evidence="14">
    <location>
        <begin position="554"/>
        <end position="575"/>
    </location>
</feature>
<sequence>MGNCAQKALGTRSLLREDQDEAWKAQTRGKLENKLYTFVDLKGLGGSTEFVKLWKESGKLGFVKKLQDEKILLPYLYEQGEGKVLTAEELKEWQNSEPERHRTTESRDDSLHAPRKACWSLAHRGTLGETALHLCFLTNNKTMTEMAHALLELYPAMALDQYEGHEYRGKERSSIRSFFSQLRGYSVKRYAYYGEYPAAFAACFEREDMYDYLIRNGADPNKQDTFGNTVLHLCVIHNKIDMFLHATRRKHVIPGNTFIKNGQGLSPLTLAAKLGRKEIFYVILEHRSIEYWTYGRMTCSGYPLEGDDSALLITLNGKKDDHLDMLNSGIIYRLLEEKWKAFAKGKFYRRLLFAVLYLVAFSLAIYLRPRHLDPKRVETGTDRFRVVAEGFTVLGAFIYLVLEIKDVLITQGVQAQMKTLRDAPGKAIFLVSCVLVILALPCRYLGEHQAETTMLILAAPMAWCYLLFFCRGFGAIGPFVDMIYRMCAGDMTRFFIIYIIYVVGLAQAFSHVMKGVNGFTNEGFTIMTLMRMTFGEFDFFTFEKSRHPALAKLLFFYFMLFVTVLLMNMLIAMMANTYQNISDRSAKEWRRQWAQIIMVLERSVSPLELKRLQDDYSVNMASEGSEERRRGLMVIKKSSLPSKADKRKTAILNWQILGIDSVKNKLQEQAKKRNLTPVST</sequence>
<keyword evidence="7" id="KW-0677">Repeat</keyword>
<comment type="caution">
    <text evidence="16">The sequence shown here is derived from an EMBL/GenBank/DDBJ whole genome shotgun (WGS) entry which is preliminary data.</text>
</comment>
<feature type="transmembrane region" description="Helical" evidence="14">
    <location>
        <begin position="452"/>
        <end position="473"/>
    </location>
</feature>
<keyword evidence="17" id="KW-1185">Reference proteome</keyword>
<dbReference type="SUPFAM" id="SSF48403">
    <property type="entry name" value="Ankyrin repeat"/>
    <property type="match status" value="1"/>
</dbReference>
<dbReference type="Pfam" id="PF00520">
    <property type="entry name" value="Ion_trans"/>
    <property type="match status" value="1"/>
</dbReference>
<comment type="subcellular location">
    <subcellularLocation>
        <location evidence="1">Cell membrane</location>
        <topology evidence="1">Multi-pass membrane protein</topology>
    </subcellularLocation>
</comment>
<feature type="domain" description="Ion transport" evidence="15">
    <location>
        <begin position="429"/>
        <end position="585"/>
    </location>
</feature>
<keyword evidence="12" id="KW-0407">Ion channel</keyword>
<evidence type="ECO:0000256" key="2">
    <source>
        <dbReference type="ARBA" id="ARBA00022448"/>
    </source>
</evidence>
<dbReference type="PROSITE" id="PS50088">
    <property type="entry name" value="ANK_REPEAT"/>
    <property type="match status" value="1"/>
</dbReference>
<evidence type="ECO:0000256" key="4">
    <source>
        <dbReference type="ARBA" id="ARBA00022568"/>
    </source>
</evidence>
<dbReference type="Proteomes" id="UP000275408">
    <property type="component" value="Unassembled WGS sequence"/>
</dbReference>
<dbReference type="InterPro" id="IPR036770">
    <property type="entry name" value="Ankyrin_rpt-contain_sf"/>
</dbReference>
<reference evidence="16 17" key="1">
    <citation type="journal article" date="2018" name="Sci. Rep.">
        <title>Comparative analysis of the Pocillopora damicornis genome highlights role of immune system in coral evolution.</title>
        <authorList>
            <person name="Cunning R."/>
            <person name="Bay R.A."/>
            <person name="Gillette P."/>
            <person name="Baker A.C."/>
            <person name="Traylor-Knowles N."/>
        </authorList>
    </citation>
    <scope>NUCLEOTIDE SEQUENCE [LARGE SCALE GENOMIC DNA]</scope>
    <source>
        <strain evidence="16">RSMAS</strain>
        <tissue evidence="16">Whole animal</tissue>
    </source>
</reference>
<dbReference type="GO" id="GO:0005262">
    <property type="term" value="F:calcium channel activity"/>
    <property type="evidence" value="ECO:0007669"/>
    <property type="project" value="UniProtKB-KW"/>
</dbReference>
<evidence type="ECO:0000256" key="13">
    <source>
        <dbReference type="PROSITE-ProRule" id="PRU00023"/>
    </source>
</evidence>
<accession>A0A3M6TI49</accession>
<protein>
    <recommendedName>
        <fullName evidence="15">Ion transport domain-containing protein</fullName>
    </recommendedName>
</protein>
<keyword evidence="9 14" id="KW-1133">Transmembrane helix</keyword>
<evidence type="ECO:0000256" key="1">
    <source>
        <dbReference type="ARBA" id="ARBA00004651"/>
    </source>
</evidence>
<dbReference type="AlphaFoldDB" id="A0A3M6TI49"/>
<dbReference type="PANTHER" id="PTHR10582">
    <property type="entry name" value="TRANSIENT RECEPTOR POTENTIAL ION CHANNEL PROTEIN"/>
    <property type="match status" value="1"/>
</dbReference>
<dbReference type="OrthoDB" id="533508at2759"/>
<dbReference type="GO" id="GO:0005886">
    <property type="term" value="C:plasma membrane"/>
    <property type="evidence" value="ECO:0007669"/>
    <property type="project" value="UniProtKB-SubCell"/>
</dbReference>
<dbReference type="EMBL" id="RCHS01003527">
    <property type="protein sequence ID" value="RMX41097.1"/>
    <property type="molecule type" value="Genomic_DNA"/>
</dbReference>
<dbReference type="PANTHER" id="PTHR10582:SF2">
    <property type="entry name" value="INACTIVE"/>
    <property type="match status" value="1"/>
</dbReference>
<keyword evidence="13" id="KW-0040">ANK repeat</keyword>
<keyword evidence="10" id="KW-0406">Ion transport</keyword>
<name>A0A3M6TI49_POCDA</name>
<organism evidence="16 17">
    <name type="scientific">Pocillopora damicornis</name>
    <name type="common">Cauliflower coral</name>
    <name type="synonym">Millepora damicornis</name>
    <dbReference type="NCBI Taxonomy" id="46731"/>
    <lineage>
        <taxon>Eukaryota</taxon>
        <taxon>Metazoa</taxon>
        <taxon>Cnidaria</taxon>
        <taxon>Anthozoa</taxon>
        <taxon>Hexacorallia</taxon>
        <taxon>Scleractinia</taxon>
        <taxon>Astrocoeniina</taxon>
        <taxon>Pocilloporidae</taxon>
        <taxon>Pocillopora</taxon>
    </lineage>
</organism>
<feature type="transmembrane region" description="Helical" evidence="14">
    <location>
        <begin position="347"/>
        <end position="366"/>
    </location>
</feature>
<dbReference type="SMR" id="A0A3M6TI49"/>
<keyword evidence="6 14" id="KW-0812">Transmembrane</keyword>
<feature type="transmembrane region" description="Helical" evidence="14">
    <location>
        <begin position="386"/>
        <end position="402"/>
    </location>
</feature>
<evidence type="ECO:0000256" key="7">
    <source>
        <dbReference type="ARBA" id="ARBA00022737"/>
    </source>
</evidence>
<evidence type="ECO:0000256" key="5">
    <source>
        <dbReference type="ARBA" id="ARBA00022673"/>
    </source>
</evidence>
<keyword evidence="8" id="KW-0106">Calcium</keyword>
<evidence type="ECO:0000256" key="10">
    <source>
        <dbReference type="ARBA" id="ARBA00023065"/>
    </source>
</evidence>
<feature type="transmembrane region" description="Helical" evidence="14">
    <location>
        <begin position="427"/>
        <end position="446"/>
    </location>
</feature>
<evidence type="ECO:0000256" key="9">
    <source>
        <dbReference type="ARBA" id="ARBA00022989"/>
    </source>
</evidence>
<evidence type="ECO:0000256" key="6">
    <source>
        <dbReference type="ARBA" id="ARBA00022692"/>
    </source>
</evidence>
<dbReference type="InterPro" id="IPR024862">
    <property type="entry name" value="TRPV"/>
</dbReference>